<dbReference type="EMBL" id="VOSB01000008">
    <property type="protein sequence ID" value="TXE18389.1"/>
    <property type="molecule type" value="Genomic_DNA"/>
</dbReference>
<keyword evidence="1" id="KW-0472">Membrane</keyword>
<comment type="caution">
    <text evidence="2">The sequence shown here is derived from an EMBL/GenBank/DDBJ whole genome shotgun (WGS) entry which is preliminary data.</text>
</comment>
<gene>
    <name evidence="2" type="ORF">ES692_07010</name>
</gene>
<keyword evidence="1" id="KW-0812">Transmembrane</keyword>
<evidence type="ECO:0000313" key="2">
    <source>
        <dbReference type="EMBL" id="TXE18389.1"/>
    </source>
</evidence>
<sequence>MTKKIFYKIILGIILYFVLSTVFKLYKNSVISETCLPDTFKTHFSDLSSLEINSIHDFDEIFDCQDWDEIFIHDAIYYSRGIGYLRSGVLVPSYDFNEYFEGVYLVYFLKNNIVISNPNSLFDSNFILSLDNNIEQYLRISRKNAKFIYKKFEHSDFDLNTLELVKD</sequence>
<accession>A0A5C7B8P1</accession>
<dbReference type="Proteomes" id="UP000321938">
    <property type="component" value="Unassembled WGS sequence"/>
</dbReference>
<evidence type="ECO:0000256" key="1">
    <source>
        <dbReference type="SAM" id="Phobius"/>
    </source>
</evidence>
<feature type="transmembrane region" description="Helical" evidence="1">
    <location>
        <begin position="5"/>
        <end position="26"/>
    </location>
</feature>
<dbReference type="RefSeq" id="WP_147231447.1">
    <property type="nucleotide sequence ID" value="NZ_VOSB01000008.1"/>
</dbReference>
<evidence type="ECO:0000313" key="3">
    <source>
        <dbReference type="Proteomes" id="UP000321938"/>
    </source>
</evidence>
<dbReference type="OrthoDB" id="1453243at2"/>
<name>A0A5C7B8P1_9FLAO</name>
<organism evidence="2 3">
    <name type="scientific">Psychroserpens burtonensis</name>
    <dbReference type="NCBI Taxonomy" id="49278"/>
    <lineage>
        <taxon>Bacteria</taxon>
        <taxon>Pseudomonadati</taxon>
        <taxon>Bacteroidota</taxon>
        <taxon>Flavobacteriia</taxon>
        <taxon>Flavobacteriales</taxon>
        <taxon>Flavobacteriaceae</taxon>
        <taxon>Psychroserpens</taxon>
    </lineage>
</organism>
<protein>
    <submittedName>
        <fullName evidence="2">Uncharacterized protein</fullName>
    </submittedName>
</protein>
<reference evidence="2 3" key="1">
    <citation type="submission" date="2019-08" db="EMBL/GenBank/DDBJ databases">
        <title>Genome of Psychroserpens burtonensis ACAM 167.</title>
        <authorList>
            <person name="Bowman J.P."/>
        </authorList>
    </citation>
    <scope>NUCLEOTIDE SEQUENCE [LARGE SCALE GENOMIC DNA]</scope>
    <source>
        <strain evidence="2 3">ACAM 167</strain>
    </source>
</reference>
<proteinExistence type="predicted"/>
<dbReference type="AlphaFoldDB" id="A0A5C7B8P1"/>
<keyword evidence="1" id="KW-1133">Transmembrane helix</keyword>
<keyword evidence="3" id="KW-1185">Reference proteome</keyword>